<protein>
    <submittedName>
        <fullName evidence="1">Uncharacterized protein</fullName>
    </submittedName>
</protein>
<gene>
    <name evidence="1" type="ORF">MMAD_24120</name>
</gene>
<keyword evidence="2" id="KW-1185">Reference proteome</keyword>
<evidence type="ECO:0000313" key="2">
    <source>
        <dbReference type="Proteomes" id="UP000466517"/>
    </source>
</evidence>
<dbReference type="Proteomes" id="UP000466517">
    <property type="component" value="Chromosome"/>
</dbReference>
<proteinExistence type="predicted"/>
<organism evidence="1 2">
    <name type="scientific">Mycolicibacterium madagascariense</name>
    <dbReference type="NCBI Taxonomy" id="212765"/>
    <lineage>
        <taxon>Bacteria</taxon>
        <taxon>Bacillati</taxon>
        <taxon>Actinomycetota</taxon>
        <taxon>Actinomycetes</taxon>
        <taxon>Mycobacteriales</taxon>
        <taxon>Mycobacteriaceae</taxon>
        <taxon>Mycolicibacterium</taxon>
    </lineage>
</organism>
<sequence length="84" mass="9135">MSVTDRLLAELRTHPPAVPVPLDVVAQRLQCSPDEVLAAGEALLRRAPGDDELVTVIKRTGEDGVEEYFLAMANVPLNDEPELT</sequence>
<dbReference type="RefSeq" id="WP_163737029.1">
    <property type="nucleotide sequence ID" value="NZ_AP022610.1"/>
</dbReference>
<reference evidence="1 2" key="1">
    <citation type="journal article" date="2019" name="Emerg. Microbes Infect.">
        <title>Comprehensive subspecies identification of 175 nontuberculous mycobacteria species based on 7547 genomic profiles.</title>
        <authorList>
            <person name="Matsumoto Y."/>
            <person name="Kinjo T."/>
            <person name="Motooka D."/>
            <person name="Nabeya D."/>
            <person name="Jung N."/>
            <person name="Uechi K."/>
            <person name="Horii T."/>
            <person name="Iida T."/>
            <person name="Fujita J."/>
            <person name="Nakamura S."/>
        </authorList>
    </citation>
    <scope>NUCLEOTIDE SEQUENCE [LARGE SCALE GENOMIC DNA]</scope>
    <source>
        <strain evidence="1 2">JCM 13574</strain>
    </source>
</reference>
<evidence type="ECO:0000313" key="1">
    <source>
        <dbReference type="EMBL" id="BBZ28117.1"/>
    </source>
</evidence>
<name>A0A7I7XFZ8_9MYCO</name>
<accession>A0A7I7XFZ8</accession>
<dbReference type="KEGG" id="mmag:MMAD_24120"/>
<dbReference type="EMBL" id="AP022610">
    <property type="protein sequence ID" value="BBZ28117.1"/>
    <property type="molecule type" value="Genomic_DNA"/>
</dbReference>
<dbReference type="AlphaFoldDB" id="A0A7I7XFZ8"/>